<proteinExistence type="predicted"/>
<reference evidence="1 2" key="1">
    <citation type="submission" date="2019-02" db="EMBL/GenBank/DDBJ databases">
        <title>Genome sequencing of the rare red list fungi Antrodiella citrinella (Flaviporus citrinellus).</title>
        <authorList>
            <person name="Buettner E."/>
            <person name="Kellner H."/>
        </authorList>
    </citation>
    <scope>NUCLEOTIDE SEQUENCE [LARGE SCALE GENOMIC DNA]</scope>
    <source>
        <strain evidence="1 2">DSM 108506</strain>
    </source>
</reference>
<dbReference type="AlphaFoldDB" id="A0A4V3XII5"/>
<name>A0A4V3XII5_9APHY</name>
<organism evidence="1 2">
    <name type="scientific">Antrodiella citrinella</name>
    <dbReference type="NCBI Taxonomy" id="2447956"/>
    <lineage>
        <taxon>Eukaryota</taxon>
        <taxon>Fungi</taxon>
        <taxon>Dikarya</taxon>
        <taxon>Basidiomycota</taxon>
        <taxon>Agaricomycotina</taxon>
        <taxon>Agaricomycetes</taxon>
        <taxon>Polyporales</taxon>
        <taxon>Steccherinaceae</taxon>
        <taxon>Antrodiella</taxon>
    </lineage>
</organism>
<comment type="caution">
    <text evidence="1">The sequence shown here is derived from an EMBL/GenBank/DDBJ whole genome shotgun (WGS) entry which is preliminary data.</text>
</comment>
<dbReference type="Proteomes" id="UP000308730">
    <property type="component" value="Unassembled WGS sequence"/>
</dbReference>
<gene>
    <name evidence="1" type="ORF">EUX98_g4849</name>
</gene>
<evidence type="ECO:0000313" key="2">
    <source>
        <dbReference type="Proteomes" id="UP000308730"/>
    </source>
</evidence>
<dbReference type="OrthoDB" id="2967395at2759"/>
<keyword evidence="2" id="KW-1185">Reference proteome</keyword>
<accession>A0A4V3XII5</accession>
<sequence>MTYDKISKISLQSEFTFTHIDLTDCTYAVFRETECYDDVKPLLSRTLASMFEYGNPVHRPRIVIQIRHHANDTCIPDLEPNWPALEIKCNWKGMVSEWFKEEWEYARRVKEALDGTADRMNLKALRARADRGEVTEGTSFFSVLQSFFGDYYDTWPMLRAERIARNMHKQWEDEGFTPASKWTDPDRAGYNVRSALGWDDPCSDEEEE</sequence>
<protein>
    <submittedName>
        <fullName evidence="1">Uncharacterized protein</fullName>
    </submittedName>
</protein>
<evidence type="ECO:0000313" key="1">
    <source>
        <dbReference type="EMBL" id="THH29333.1"/>
    </source>
</evidence>
<dbReference type="EMBL" id="SGPM01000128">
    <property type="protein sequence ID" value="THH29333.1"/>
    <property type="molecule type" value="Genomic_DNA"/>
</dbReference>